<evidence type="ECO:0000256" key="3">
    <source>
        <dbReference type="SAM" id="Phobius"/>
    </source>
</evidence>
<dbReference type="InterPro" id="IPR036259">
    <property type="entry name" value="MFS_trans_sf"/>
</dbReference>
<keyword evidence="3" id="KW-0472">Membrane</keyword>
<evidence type="ECO:0000256" key="1">
    <source>
        <dbReference type="ARBA" id="ARBA00004141"/>
    </source>
</evidence>
<name>A0AAD6AUY8_9TELE</name>
<comment type="caution">
    <text evidence="4">The sequence shown here is derived from an EMBL/GenBank/DDBJ whole genome shotgun (WGS) entry which is preliminary data.</text>
</comment>
<feature type="coiled-coil region" evidence="2">
    <location>
        <begin position="123"/>
        <end position="150"/>
    </location>
</feature>
<gene>
    <name evidence="4" type="ORF">JOQ06_025804</name>
</gene>
<keyword evidence="5" id="KW-1185">Reference proteome</keyword>
<dbReference type="GO" id="GO:0016020">
    <property type="term" value="C:membrane"/>
    <property type="evidence" value="ECO:0007669"/>
    <property type="project" value="UniProtKB-SubCell"/>
</dbReference>
<dbReference type="EMBL" id="JAPTMU010000015">
    <property type="protein sequence ID" value="KAJ4931509.1"/>
    <property type="molecule type" value="Genomic_DNA"/>
</dbReference>
<evidence type="ECO:0000256" key="2">
    <source>
        <dbReference type="SAM" id="Coils"/>
    </source>
</evidence>
<evidence type="ECO:0000313" key="4">
    <source>
        <dbReference type="EMBL" id="KAJ4931509.1"/>
    </source>
</evidence>
<feature type="transmembrane region" description="Helical" evidence="3">
    <location>
        <begin position="714"/>
        <end position="732"/>
    </location>
</feature>
<dbReference type="SUPFAM" id="SSF103473">
    <property type="entry name" value="MFS general substrate transporter"/>
    <property type="match status" value="1"/>
</dbReference>
<feature type="transmembrane region" description="Helical" evidence="3">
    <location>
        <begin position="769"/>
        <end position="787"/>
    </location>
</feature>
<reference evidence="4" key="1">
    <citation type="submission" date="2022-11" db="EMBL/GenBank/DDBJ databases">
        <title>Chromosome-level genome of Pogonophryne albipinna.</title>
        <authorList>
            <person name="Jo E."/>
        </authorList>
    </citation>
    <scope>NUCLEOTIDE SEQUENCE</scope>
    <source>
        <strain evidence="4">SGF0006</strain>
        <tissue evidence="4">Muscle</tissue>
    </source>
</reference>
<feature type="transmembrane region" description="Helical" evidence="3">
    <location>
        <begin position="447"/>
        <end position="463"/>
    </location>
</feature>
<dbReference type="AlphaFoldDB" id="A0AAD6AUY8"/>
<keyword evidence="2" id="KW-0175">Coiled coil</keyword>
<dbReference type="Proteomes" id="UP001219934">
    <property type="component" value="Unassembled WGS sequence"/>
</dbReference>
<organism evidence="4 5">
    <name type="scientific">Pogonophryne albipinna</name>
    <dbReference type="NCBI Taxonomy" id="1090488"/>
    <lineage>
        <taxon>Eukaryota</taxon>
        <taxon>Metazoa</taxon>
        <taxon>Chordata</taxon>
        <taxon>Craniata</taxon>
        <taxon>Vertebrata</taxon>
        <taxon>Euteleostomi</taxon>
        <taxon>Actinopterygii</taxon>
        <taxon>Neopterygii</taxon>
        <taxon>Teleostei</taxon>
        <taxon>Neoteleostei</taxon>
        <taxon>Acanthomorphata</taxon>
        <taxon>Eupercaria</taxon>
        <taxon>Perciformes</taxon>
        <taxon>Notothenioidei</taxon>
        <taxon>Pogonophryne</taxon>
    </lineage>
</organism>
<evidence type="ECO:0000313" key="5">
    <source>
        <dbReference type="Proteomes" id="UP001219934"/>
    </source>
</evidence>
<feature type="transmembrane region" description="Helical" evidence="3">
    <location>
        <begin position="572"/>
        <end position="593"/>
    </location>
</feature>
<feature type="transmembrane region" description="Helical" evidence="3">
    <location>
        <begin position="624"/>
        <end position="646"/>
    </location>
</feature>
<proteinExistence type="predicted"/>
<sequence length="810" mass="87893">MYDKFPAHEKNKAHRDCYLNASPARWAIYKEKTGCSLHRLSDTRWSSRIHAVKPVARHLPDVIEALDGILMTCSLTSEARSDASGLKTYFMSFNAIVLLTVWLKVLQCIEDRNTILQSGKISLDIETANIRDLKEEIQALRDAWESLLSEATLIAAQMDVAPEFSMEHCRKWKRKRFHDETSQEKTDQDSAATVFRNTVFFTAMDKIICDLDTRFRTTQCIVEEFSAVLKVGQIAEDKVPSVCQPLIRKYSRDLTPEFENEVRHLNTVYAATFHTNLSPLGLLNAIHKMQLQSIFGEVCIVLRIFCTLPVTVAGGSRSPLMEAAVGFALGAMGGCILGVTEDPVDQTLTVMTAAAPLKPLMDEVRTVGALGLGTLMGATALTTAMTSVVAGVILSAVITSVFVATRSCGPTLKDSAGLWISAGVAGAFGTTLSGATLGISIEWIVKNYGMVGLLFALCLFNMLKPPLHYIFKILWQQGEACCTLGSIFLDKGREQMDLTDLENRNRVAVQIEQRILMVENGGSTTDHRKLWATERRQREEIERKKMECQEAEMEQRTIHEWINTVLVKYVDFLAFSGIPMTVIAMVTSGFGVFGYGAHPSVFIVLLVLVAIIAYVLIKSTDFKFWMLIGCMGMVATFVVAILTLHAGQVVVTAAMKLPQAEQKQSREKISARVNQQSSLEALNAAFFVAKLCQLGLGATVGGPLVRRAAGEVKVIVGAALVAGVLLAGVEVLTPILGEGGKAGALLGVVGAAGVSVGAAAAVAGRWSSWAGTLGTIAGLVLGALVLGKWHIVNIGLQVPVAYVFAMTNPF</sequence>
<comment type="subcellular location">
    <subcellularLocation>
        <location evidence="1">Membrane</location>
        <topology evidence="1">Multi-pass membrane protein</topology>
    </subcellularLocation>
</comment>
<dbReference type="InterPro" id="IPR052958">
    <property type="entry name" value="IFN-induced_PKR_regulator"/>
</dbReference>
<feature type="transmembrane region" description="Helical" evidence="3">
    <location>
        <begin position="744"/>
        <end position="763"/>
    </location>
</feature>
<dbReference type="PANTHER" id="PTHR46289">
    <property type="entry name" value="52 KDA REPRESSOR OF THE INHIBITOR OF THE PROTEIN KINASE-LIKE PROTEIN-RELATED"/>
    <property type="match status" value="1"/>
</dbReference>
<feature type="transmembrane region" description="Helical" evidence="3">
    <location>
        <begin position="599"/>
        <end position="617"/>
    </location>
</feature>
<accession>A0AAD6AUY8</accession>
<feature type="transmembrane region" description="Helical" evidence="3">
    <location>
        <begin position="416"/>
        <end position="441"/>
    </location>
</feature>
<protein>
    <submittedName>
        <fullName evidence="4">Uncharacterized protein</fullName>
    </submittedName>
</protein>
<dbReference type="PANTHER" id="PTHR46289:SF14">
    <property type="entry name" value="DUF4371 DOMAIN-CONTAINING PROTEIN"/>
    <property type="match status" value="1"/>
</dbReference>
<keyword evidence="3" id="KW-0812">Transmembrane</keyword>
<feature type="transmembrane region" description="Helical" evidence="3">
    <location>
        <begin position="380"/>
        <end position="404"/>
    </location>
</feature>
<keyword evidence="3" id="KW-1133">Transmembrane helix</keyword>